<accession>A0A0F3RJA4</accession>
<organism evidence="1 3">
    <name type="scientific">Orientia tsutsugamushi str. UT144</name>
    <dbReference type="NCBI Taxonomy" id="1441384"/>
    <lineage>
        <taxon>Bacteria</taxon>
        <taxon>Pseudomonadati</taxon>
        <taxon>Pseudomonadota</taxon>
        <taxon>Alphaproteobacteria</taxon>
        <taxon>Rickettsiales</taxon>
        <taxon>Rickettsiaceae</taxon>
        <taxon>Rickettsieae</taxon>
        <taxon>Orientia</taxon>
    </lineage>
</organism>
<dbReference type="InterPro" id="IPR025955">
    <property type="entry name" value="TraC/Conjuga_ATPase"/>
</dbReference>
<name>A0A0F3RJA4_ORITS</name>
<dbReference type="AlphaFoldDB" id="A0A0F3RJA4"/>
<evidence type="ECO:0000313" key="2">
    <source>
        <dbReference type="EMBL" id="KJW06666.1"/>
    </source>
</evidence>
<comment type="caution">
    <text evidence="1">The sequence shown here is derived from an EMBL/GenBank/DDBJ whole genome shotgun (WGS) entry which is preliminary data.</text>
</comment>
<evidence type="ECO:0000313" key="3">
    <source>
        <dbReference type="Proteomes" id="UP000033580"/>
    </source>
</evidence>
<gene>
    <name evidence="2" type="ORF">OTUT144_1287</name>
    <name evidence="1" type="ORF">OTUT144_1620</name>
</gene>
<evidence type="ECO:0000313" key="1">
    <source>
        <dbReference type="EMBL" id="KJW06353.1"/>
    </source>
</evidence>
<dbReference type="Pfam" id="PF11130">
    <property type="entry name" value="TraC_F_IV"/>
    <property type="match status" value="1"/>
</dbReference>
<protein>
    <submittedName>
        <fullName evidence="1">F pilus assembly Type-IV secretion system for plasmid transfer family protein</fullName>
    </submittedName>
</protein>
<dbReference type="EMBL" id="LAOR01000096">
    <property type="protein sequence ID" value="KJW06666.1"/>
    <property type="molecule type" value="Genomic_DNA"/>
</dbReference>
<dbReference type="Proteomes" id="UP000033580">
    <property type="component" value="Unassembled WGS sequence"/>
</dbReference>
<dbReference type="PATRIC" id="fig|1441384.3.peg.2464"/>
<reference evidence="1 3" key="1">
    <citation type="submission" date="2015-01" db="EMBL/GenBank/DDBJ databases">
        <title>Genome Sequencing of Rickettsiales.</title>
        <authorList>
            <person name="Daugherty S.C."/>
            <person name="Su Q."/>
            <person name="Abolude K."/>
            <person name="Beier-Sexton M."/>
            <person name="Carlyon J.A."/>
            <person name="Carter R."/>
            <person name="Day N.P."/>
            <person name="Dumler S.J."/>
            <person name="Dyachenko V."/>
            <person name="Godinez A."/>
            <person name="Kurtti T.J."/>
            <person name="Lichay M."/>
            <person name="Mullins K.E."/>
            <person name="Ott S."/>
            <person name="Pappas-Brown V."/>
            <person name="Paris D.H."/>
            <person name="Patel P."/>
            <person name="Richards A.L."/>
            <person name="Sadzewicz L."/>
            <person name="Sears K."/>
            <person name="Seidman D."/>
            <person name="Sengamalay N."/>
            <person name="Stenos J."/>
            <person name="Tallon L.J."/>
            <person name="Vincent G."/>
            <person name="Fraser C.M."/>
            <person name="Munderloh U."/>
            <person name="Dunning-Hotopp J.C."/>
        </authorList>
    </citation>
    <scope>NUCLEOTIDE SEQUENCE [LARGE SCALE GENOMIC DNA]</scope>
    <source>
        <strain evidence="1 3">UT144</strain>
    </source>
</reference>
<proteinExistence type="predicted"/>
<sequence>MLACPLAEASVSAQNEIAEFLKSDENLPAESSLQVLMIGSNNIENFLSNWQSYRKGEIFIELANKRTEFLRDQAQKSGYVKDVVLLISVTIPNLNANLD</sequence>
<dbReference type="EMBL" id="LAOR01000133">
    <property type="protein sequence ID" value="KJW06353.1"/>
    <property type="molecule type" value="Genomic_DNA"/>
</dbReference>